<dbReference type="Gene3D" id="2.10.109.10">
    <property type="entry name" value="Umud Fragment, subunit A"/>
    <property type="match status" value="1"/>
</dbReference>
<reference evidence="5 6" key="1">
    <citation type="submission" date="2018-11" db="EMBL/GenBank/DDBJ databases">
        <title>Genomes From Bacteria Associated with the Canine Oral Cavity: a Test Case for Automated Genome-Based Taxonomic Assignment.</title>
        <authorList>
            <person name="Coil D.A."/>
            <person name="Jospin G."/>
            <person name="Darling A.E."/>
            <person name="Wallis C."/>
            <person name="Davis I.J."/>
            <person name="Harris S."/>
            <person name="Eisen J.A."/>
            <person name="Holcombe L.J."/>
            <person name="O'Flynn C."/>
        </authorList>
    </citation>
    <scope>NUCLEOTIDE SEQUENCE [LARGE SCALE GENOMIC DNA]</scope>
    <source>
        <strain evidence="5 6">OH1426_COT-023</strain>
    </source>
</reference>
<dbReference type="SUPFAM" id="SSF51306">
    <property type="entry name" value="LexA/Signal peptidase"/>
    <property type="match status" value="1"/>
</dbReference>
<proteinExistence type="predicted"/>
<keyword evidence="3" id="KW-0804">Transcription</keyword>
<dbReference type="CDD" id="cd06529">
    <property type="entry name" value="S24_LexA-like"/>
    <property type="match status" value="1"/>
</dbReference>
<feature type="domain" description="Peptidase S24/S26A/S26B/S26C" evidence="4">
    <location>
        <begin position="108"/>
        <end position="230"/>
    </location>
</feature>
<evidence type="ECO:0000313" key="6">
    <source>
        <dbReference type="Proteomes" id="UP000279860"/>
    </source>
</evidence>
<name>A0A3P1YX31_TANFO</name>
<accession>A0A3P1YX31</accession>
<evidence type="ECO:0000313" key="5">
    <source>
        <dbReference type="EMBL" id="RRD75215.1"/>
    </source>
</evidence>
<dbReference type="AlphaFoldDB" id="A0A3P1YX31"/>
<dbReference type="EMBL" id="RQYN01000021">
    <property type="protein sequence ID" value="RRD75215.1"/>
    <property type="molecule type" value="Genomic_DNA"/>
</dbReference>
<dbReference type="InterPro" id="IPR039418">
    <property type="entry name" value="LexA-like"/>
</dbReference>
<dbReference type="InterPro" id="IPR015927">
    <property type="entry name" value="Peptidase_S24_S26A/B/C"/>
</dbReference>
<evidence type="ECO:0000259" key="4">
    <source>
        <dbReference type="Pfam" id="PF00717"/>
    </source>
</evidence>
<evidence type="ECO:0000256" key="2">
    <source>
        <dbReference type="ARBA" id="ARBA00023125"/>
    </source>
</evidence>
<keyword evidence="2" id="KW-0238">DNA-binding</keyword>
<sequence>MGIILDRISQIAERKRITIGALERSIGASKGVLSRAILKKTDIQSKWIEKLVENYPDVSPEWLLTGQGEMFKNQYKITSIEKPIVNESSPITLYGRPTDRRYELQTIPLYETEISAGLTSLFSDQTNQVPIGNIIIPNAPKCDGAIPVRGDSMYPILKAGDIVCYKSINIENALWGEIHGIYINADGDEMFATKYLQKSEKGDRYVTLVSYNQHHQPQDVLIENIKSIAIIKISIRYNTNI</sequence>
<dbReference type="Proteomes" id="UP000279860">
    <property type="component" value="Unassembled WGS sequence"/>
</dbReference>
<dbReference type="Pfam" id="PF00717">
    <property type="entry name" value="Peptidase_S24"/>
    <property type="match status" value="1"/>
</dbReference>
<gene>
    <name evidence="5" type="ORF">EII41_06795</name>
</gene>
<protein>
    <submittedName>
        <fullName evidence="5">Helix-turn-helix transcriptional regulator</fullName>
    </submittedName>
</protein>
<comment type="caution">
    <text evidence="5">The sequence shown here is derived from an EMBL/GenBank/DDBJ whole genome shotgun (WGS) entry which is preliminary data.</text>
</comment>
<organism evidence="5 6">
    <name type="scientific">Tannerella forsythia</name>
    <name type="common">Bacteroides forsythus</name>
    <dbReference type="NCBI Taxonomy" id="28112"/>
    <lineage>
        <taxon>Bacteria</taxon>
        <taxon>Pseudomonadati</taxon>
        <taxon>Bacteroidota</taxon>
        <taxon>Bacteroidia</taxon>
        <taxon>Bacteroidales</taxon>
        <taxon>Tannerellaceae</taxon>
        <taxon>Tannerella</taxon>
    </lineage>
</organism>
<dbReference type="InterPro" id="IPR010982">
    <property type="entry name" value="Lambda_DNA-bd_dom_sf"/>
</dbReference>
<dbReference type="PANTHER" id="PTHR40661:SF1">
    <property type="entry name" value="HTH CRO_C1-TYPE DOMAIN-CONTAINING PROTEIN"/>
    <property type="match status" value="1"/>
</dbReference>
<dbReference type="GO" id="GO:0003677">
    <property type="term" value="F:DNA binding"/>
    <property type="evidence" value="ECO:0007669"/>
    <property type="project" value="UniProtKB-KW"/>
</dbReference>
<dbReference type="Gene3D" id="1.10.260.40">
    <property type="entry name" value="lambda repressor-like DNA-binding domains"/>
    <property type="match status" value="1"/>
</dbReference>
<evidence type="ECO:0000256" key="1">
    <source>
        <dbReference type="ARBA" id="ARBA00023015"/>
    </source>
</evidence>
<dbReference type="InterPro" id="IPR036286">
    <property type="entry name" value="LexA/Signal_pep-like_sf"/>
</dbReference>
<evidence type="ECO:0000256" key="3">
    <source>
        <dbReference type="ARBA" id="ARBA00023163"/>
    </source>
</evidence>
<dbReference type="RefSeq" id="WP_124789963.1">
    <property type="nucleotide sequence ID" value="NZ_RQYN01000021.1"/>
</dbReference>
<dbReference type="PANTHER" id="PTHR40661">
    <property type="match status" value="1"/>
</dbReference>
<keyword evidence="1" id="KW-0805">Transcription regulation</keyword>